<dbReference type="PANTHER" id="PTHR34391">
    <property type="entry name" value="UPF0658 GOLGI APPARATUS MEMBRANE PROTEIN C1952.10C-RELATED"/>
    <property type="match status" value="1"/>
</dbReference>
<proteinExistence type="predicted"/>
<keyword evidence="1" id="KW-0472">Membrane</keyword>
<name>A0A015J6U7_RHIIW</name>
<dbReference type="HOGENOM" id="CLU_2741400_0_0_1"/>
<keyword evidence="1" id="KW-1133">Transmembrane helix</keyword>
<evidence type="ECO:0000256" key="1">
    <source>
        <dbReference type="SAM" id="Phobius"/>
    </source>
</evidence>
<dbReference type="GO" id="GO:0005794">
    <property type="term" value="C:Golgi apparatus"/>
    <property type="evidence" value="ECO:0007669"/>
    <property type="project" value="TreeGrafter"/>
</dbReference>
<reference evidence="2 3" key="1">
    <citation type="submission" date="2014-02" db="EMBL/GenBank/DDBJ databases">
        <title>Single nucleus genome sequencing reveals high similarity among nuclei of an endomycorrhizal fungus.</title>
        <authorList>
            <person name="Lin K."/>
            <person name="Geurts R."/>
            <person name="Zhang Z."/>
            <person name="Limpens E."/>
            <person name="Saunders D.G."/>
            <person name="Mu D."/>
            <person name="Pang E."/>
            <person name="Cao H."/>
            <person name="Cha H."/>
            <person name="Lin T."/>
            <person name="Zhou Q."/>
            <person name="Shang Y."/>
            <person name="Li Y."/>
            <person name="Ivanov S."/>
            <person name="Sharma T."/>
            <person name="Velzen R.V."/>
            <person name="Ruijter N.D."/>
            <person name="Aanen D.K."/>
            <person name="Win J."/>
            <person name="Kamoun S."/>
            <person name="Bisseling T."/>
            <person name="Huang S."/>
        </authorList>
    </citation>
    <scope>NUCLEOTIDE SEQUENCE [LARGE SCALE GENOMIC DNA]</scope>
    <source>
        <strain evidence="3">DAOM197198w</strain>
    </source>
</reference>
<accession>A0A015J6U7</accession>
<comment type="caution">
    <text evidence="2">The sequence shown here is derived from an EMBL/GenBank/DDBJ whole genome shotgun (WGS) entry which is preliminary data.</text>
</comment>
<feature type="transmembrane region" description="Helical" evidence="1">
    <location>
        <begin position="29"/>
        <end position="47"/>
    </location>
</feature>
<gene>
    <name evidence="2" type="ORF">RirG_134940</name>
</gene>
<dbReference type="PANTHER" id="PTHR34391:SF1">
    <property type="entry name" value="UPF0658 GOLGI APPARATUS MEMBRANE PROTEIN C1952.10C-RELATED"/>
    <property type="match status" value="1"/>
</dbReference>
<evidence type="ECO:0000313" key="2">
    <source>
        <dbReference type="EMBL" id="EXX65267.1"/>
    </source>
</evidence>
<dbReference type="OrthoDB" id="2448307at2759"/>
<protein>
    <submittedName>
        <fullName evidence="2">Uncharacterized protein</fullName>
    </submittedName>
</protein>
<organism evidence="2 3">
    <name type="scientific">Rhizophagus irregularis (strain DAOM 197198w)</name>
    <name type="common">Glomus intraradices</name>
    <dbReference type="NCBI Taxonomy" id="1432141"/>
    <lineage>
        <taxon>Eukaryota</taxon>
        <taxon>Fungi</taxon>
        <taxon>Fungi incertae sedis</taxon>
        <taxon>Mucoromycota</taxon>
        <taxon>Glomeromycotina</taxon>
        <taxon>Glomeromycetes</taxon>
        <taxon>Glomerales</taxon>
        <taxon>Glomeraceae</taxon>
        <taxon>Rhizophagus</taxon>
    </lineage>
</organism>
<sequence>MQLFEIGTTSNDFRKSCPGLEFYPQFEKFEIFFIVALAILAMIMGYLSHKLYRQFGWDIYKAFGSDVKMQS</sequence>
<evidence type="ECO:0000313" key="3">
    <source>
        <dbReference type="Proteomes" id="UP000022910"/>
    </source>
</evidence>
<keyword evidence="1" id="KW-0812">Transmembrane</keyword>
<dbReference type="EMBL" id="JEMT01022420">
    <property type="protein sequence ID" value="EXX65267.1"/>
    <property type="molecule type" value="Genomic_DNA"/>
</dbReference>
<keyword evidence="3" id="KW-1185">Reference proteome</keyword>
<dbReference type="InterPro" id="IPR040410">
    <property type="entry name" value="UPF0658_Golgi"/>
</dbReference>
<dbReference type="Proteomes" id="UP000022910">
    <property type="component" value="Unassembled WGS sequence"/>
</dbReference>
<dbReference type="STRING" id="1432141.A0A015J6U7"/>
<dbReference type="AlphaFoldDB" id="A0A015J6U7"/>